<keyword evidence="3" id="KW-1185">Reference proteome</keyword>
<organism evidence="2 3">
    <name type="scientific">Vigna unguiculata</name>
    <name type="common">Cowpea</name>
    <dbReference type="NCBI Taxonomy" id="3917"/>
    <lineage>
        <taxon>Eukaryota</taxon>
        <taxon>Viridiplantae</taxon>
        <taxon>Streptophyta</taxon>
        <taxon>Embryophyta</taxon>
        <taxon>Tracheophyta</taxon>
        <taxon>Spermatophyta</taxon>
        <taxon>Magnoliopsida</taxon>
        <taxon>eudicotyledons</taxon>
        <taxon>Gunneridae</taxon>
        <taxon>Pentapetalae</taxon>
        <taxon>rosids</taxon>
        <taxon>fabids</taxon>
        <taxon>Fabales</taxon>
        <taxon>Fabaceae</taxon>
        <taxon>Papilionoideae</taxon>
        <taxon>50 kb inversion clade</taxon>
        <taxon>NPAAA clade</taxon>
        <taxon>indigoferoid/millettioid clade</taxon>
        <taxon>Phaseoleae</taxon>
        <taxon>Vigna</taxon>
    </lineage>
</organism>
<name>A0A4D6MHH7_VIGUN</name>
<gene>
    <name evidence="2" type="ORF">DEO72_LG7g2184</name>
</gene>
<evidence type="ECO:0000313" key="2">
    <source>
        <dbReference type="EMBL" id="QCE00893.1"/>
    </source>
</evidence>
<evidence type="ECO:0000256" key="1">
    <source>
        <dbReference type="SAM" id="SignalP"/>
    </source>
</evidence>
<reference evidence="2 3" key="1">
    <citation type="submission" date="2019-04" db="EMBL/GenBank/DDBJ databases">
        <title>An improved genome assembly and genetic linkage map for asparagus bean, Vigna unguiculata ssp. sesquipedialis.</title>
        <authorList>
            <person name="Xia Q."/>
            <person name="Zhang R."/>
            <person name="Dong Y."/>
        </authorList>
    </citation>
    <scope>NUCLEOTIDE SEQUENCE [LARGE SCALE GENOMIC DNA]</scope>
    <source>
        <tissue evidence="2">Leaf</tissue>
    </source>
</reference>
<sequence>MKNLVALLMLVTLVIANARNPPKSQQGMLQDVHGLACKNDDMLEASDILLQDLQELVS</sequence>
<protein>
    <submittedName>
        <fullName evidence="2">Uncharacterized protein</fullName>
    </submittedName>
</protein>
<feature type="chain" id="PRO_5020033005" evidence="1">
    <location>
        <begin position="19"/>
        <end position="58"/>
    </location>
</feature>
<dbReference type="Proteomes" id="UP000501690">
    <property type="component" value="Linkage Group LG7"/>
</dbReference>
<accession>A0A4D6MHH7</accession>
<proteinExistence type="predicted"/>
<evidence type="ECO:0000313" key="3">
    <source>
        <dbReference type="Proteomes" id="UP000501690"/>
    </source>
</evidence>
<dbReference type="AlphaFoldDB" id="A0A4D6MHH7"/>
<feature type="signal peptide" evidence="1">
    <location>
        <begin position="1"/>
        <end position="18"/>
    </location>
</feature>
<keyword evidence="1" id="KW-0732">Signal</keyword>
<dbReference type="EMBL" id="CP039351">
    <property type="protein sequence ID" value="QCE00893.1"/>
    <property type="molecule type" value="Genomic_DNA"/>
</dbReference>